<feature type="compositionally biased region" description="Low complexity" evidence="1">
    <location>
        <begin position="307"/>
        <end position="316"/>
    </location>
</feature>
<proteinExistence type="predicted"/>
<feature type="region of interest" description="Disordered" evidence="1">
    <location>
        <begin position="183"/>
        <end position="279"/>
    </location>
</feature>
<evidence type="ECO:0000313" key="2">
    <source>
        <dbReference type="EMBL" id="OXU26979.1"/>
    </source>
</evidence>
<dbReference type="Proteomes" id="UP000215335">
    <property type="component" value="Unassembled WGS sequence"/>
</dbReference>
<evidence type="ECO:0000256" key="1">
    <source>
        <dbReference type="SAM" id="MobiDB-lite"/>
    </source>
</evidence>
<reference evidence="2 3" key="1">
    <citation type="journal article" date="2017" name="Curr. Biol.">
        <title>The Evolution of Venom by Co-option of Single-Copy Genes.</title>
        <authorList>
            <person name="Martinson E.O."/>
            <person name="Mrinalini"/>
            <person name="Kelkar Y.D."/>
            <person name="Chang C.H."/>
            <person name="Werren J.H."/>
        </authorList>
    </citation>
    <scope>NUCLEOTIDE SEQUENCE [LARGE SCALE GENOMIC DNA]</scope>
    <source>
        <strain evidence="2 3">Alberta</strain>
        <tissue evidence="2">Whole body</tissue>
    </source>
</reference>
<accession>A0A232F944</accession>
<dbReference type="AlphaFoldDB" id="A0A232F944"/>
<feature type="region of interest" description="Disordered" evidence="1">
    <location>
        <begin position="293"/>
        <end position="344"/>
    </location>
</feature>
<name>A0A232F944_9HYME</name>
<feature type="region of interest" description="Disordered" evidence="1">
    <location>
        <begin position="1"/>
        <end position="24"/>
    </location>
</feature>
<sequence>MGTINSSIDSDHGPAGTSIREKVVDDLDDTVEMDLANLKTPEDDDRRLCFSPSMRKTTDEEQNIGLDAASEIFDKSTDEDYEEFDPIDYFNVKSGPTDKSNELLMAEEEFHEASVNFDLDLLPTTDQETAVQDVLINKRSTFFILFSIDECTTEDNTTFGIVSACKNKVDDDESNQEIRLELSAEQQGNSQTSDVGTAGCKNDEEGNSNYGIMDYTDESDQEVEKNQSLAKQEAVQDNEKLNQDNDITNNGDPMDISRDDDDTYQQDEATKKEPSKKKLQVIPIKDKVYNTRRRKMRKIKVSPDLGSEISSTSSSSDVEDSSWSDTTTSIDTSEETDCSSDSFSEEPFICTRYNLRNR</sequence>
<gene>
    <name evidence="2" type="ORF">TSAR_008800</name>
</gene>
<comment type="caution">
    <text evidence="2">The sequence shown here is derived from an EMBL/GenBank/DDBJ whole genome shotgun (WGS) entry which is preliminary data.</text>
</comment>
<keyword evidence="3" id="KW-1185">Reference proteome</keyword>
<feature type="compositionally biased region" description="Polar residues" evidence="1">
    <location>
        <begin position="184"/>
        <end position="195"/>
    </location>
</feature>
<organism evidence="2 3">
    <name type="scientific">Trichomalopsis sarcophagae</name>
    <dbReference type="NCBI Taxonomy" id="543379"/>
    <lineage>
        <taxon>Eukaryota</taxon>
        <taxon>Metazoa</taxon>
        <taxon>Ecdysozoa</taxon>
        <taxon>Arthropoda</taxon>
        <taxon>Hexapoda</taxon>
        <taxon>Insecta</taxon>
        <taxon>Pterygota</taxon>
        <taxon>Neoptera</taxon>
        <taxon>Endopterygota</taxon>
        <taxon>Hymenoptera</taxon>
        <taxon>Apocrita</taxon>
        <taxon>Proctotrupomorpha</taxon>
        <taxon>Chalcidoidea</taxon>
        <taxon>Pteromalidae</taxon>
        <taxon>Pteromalinae</taxon>
        <taxon>Trichomalopsis</taxon>
    </lineage>
</organism>
<dbReference type="EMBL" id="NNAY01000686">
    <property type="protein sequence ID" value="OXU26979.1"/>
    <property type="molecule type" value="Genomic_DNA"/>
</dbReference>
<protein>
    <submittedName>
        <fullName evidence="2">Uncharacterized protein</fullName>
    </submittedName>
</protein>
<evidence type="ECO:0000313" key="3">
    <source>
        <dbReference type="Proteomes" id="UP000215335"/>
    </source>
</evidence>